<comment type="caution">
    <text evidence="3">The sequence shown here is derived from an EMBL/GenBank/DDBJ whole genome shotgun (WGS) entry which is preliminary data.</text>
</comment>
<feature type="signal peptide" evidence="1">
    <location>
        <begin position="1"/>
        <end position="21"/>
    </location>
</feature>
<evidence type="ECO:0000259" key="2">
    <source>
        <dbReference type="PROSITE" id="PS50280"/>
    </source>
</evidence>
<dbReference type="InParanoid" id="A0A1Y2DUU1"/>
<dbReference type="Gene3D" id="2.170.270.10">
    <property type="entry name" value="SET domain"/>
    <property type="match status" value="1"/>
</dbReference>
<dbReference type="SMART" id="SM00317">
    <property type="entry name" value="SET"/>
    <property type="match status" value="1"/>
</dbReference>
<dbReference type="InterPro" id="IPR046341">
    <property type="entry name" value="SET_dom_sf"/>
</dbReference>
<protein>
    <recommendedName>
        <fullName evidence="2">SET domain-containing protein</fullName>
    </recommendedName>
</protein>
<evidence type="ECO:0000313" key="4">
    <source>
        <dbReference type="Proteomes" id="UP000193689"/>
    </source>
</evidence>
<keyword evidence="4" id="KW-1185">Reference proteome</keyword>
<dbReference type="PANTHER" id="PTHR47332:SF4">
    <property type="entry name" value="SET DOMAIN-CONTAINING PROTEIN 5"/>
    <property type="match status" value="1"/>
</dbReference>
<dbReference type="CDD" id="cd20071">
    <property type="entry name" value="SET_SMYD"/>
    <property type="match status" value="1"/>
</dbReference>
<name>A0A1Y2DUU1_9PEZI</name>
<dbReference type="SUPFAM" id="SSF82199">
    <property type="entry name" value="SET domain"/>
    <property type="match status" value="1"/>
</dbReference>
<dbReference type="OrthoDB" id="438641at2759"/>
<sequence length="362" mass="40322">MKLFTLHTGVSIAFWVHVGLASSIDSSALCPSTSFQIQYCGRTLEHGEAAFLDGVGNELGPALKANNTARGVSSIWEVRESPGKGLGVFATTLITAGSRVMVEPPLFAIKPPEFIPGKGYEIEAMIADVDKAVAALSSEEQDEFRSCHEHRLPNEAASEHRRNMFIFRSNAYTLTDGKIAMFPKIAKINHSCRPNAANVWSSVSRLRIIWAARDILPGEEVSVTYAPLLQTREDRQKRLAQYGFRCSCEACHDHAHTDPRRKQMARLLSELEDRLARKTSAFANKKLLLKATALVEMLEEEHMMDYLPNAYRMAAELSFRLDNITAAEDWARQELRLHENADELSSASQDAVAFLLKTTSAR</sequence>
<feature type="domain" description="SET" evidence="2">
    <location>
        <begin position="74"/>
        <end position="226"/>
    </location>
</feature>
<dbReference type="PROSITE" id="PS50280">
    <property type="entry name" value="SET"/>
    <property type="match status" value="1"/>
</dbReference>
<dbReference type="Pfam" id="PF00856">
    <property type="entry name" value="SET"/>
    <property type="match status" value="1"/>
</dbReference>
<dbReference type="AlphaFoldDB" id="A0A1Y2DUU1"/>
<gene>
    <name evidence="3" type="ORF">BCR38DRAFT_217437</name>
</gene>
<evidence type="ECO:0000313" key="3">
    <source>
        <dbReference type="EMBL" id="ORY62916.1"/>
    </source>
</evidence>
<reference evidence="3 4" key="1">
    <citation type="submission" date="2016-07" db="EMBL/GenBank/DDBJ databases">
        <title>Pervasive Adenine N6-methylation of Active Genes in Fungi.</title>
        <authorList>
            <consortium name="DOE Joint Genome Institute"/>
            <person name="Mondo S.J."/>
            <person name="Dannebaum R.O."/>
            <person name="Kuo R.C."/>
            <person name="Labutti K."/>
            <person name="Haridas S."/>
            <person name="Kuo A."/>
            <person name="Salamov A."/>
            <person name="Ahrendt S.R."/>
            <person name="Lipzen A."/>
            <person name="Sullivan W."/>
            <person name="Andreopoulos W.B."/>
            <person name="Clum A."/>
            <person name="Lindquist E."/>
            <person name="Daum C."/>
            <person name="Ramamoorthy G.K."/>
            <person name="Gryganskyi A."/>
            <person name="Culley D."/>
            <person name="Magnuson J.K."/>
            <person name="James T.Y."/>
            <person name="O'Malley M.A."/>
            <person name="Stajich J.E."/>
            <person name="Spatafora J.W."/>
            <person name="Visel A."/>
            <person name="Grigoriev I.V."/>
        </authorList>
    </citation>
    <scope>NUCLEOTIDE SEQUENCE [LARGE SCALE GENOMIC DNA]</scope>
    <source>
        <strain evidence="3 4">CBS 129021</strain>
    </source>
</reference>
<proteinExistence type="predicted"/>
<keyword evidence="1" id="KW-0732">Signal</keyword>
<dbReference type="InterPro" id="IPR011990">
    <property type="entry name" value="TPR-like_helical_dom_sf"/>
</dbReference>
<dbReference type="Gene3D" id="1.25.40.10">
    <property type="entry name" value="Tetratricopeptide repeat domain"/>
    <property type="match status" value="1"/>
</dbReference>
<dbReference type="Proteomes" id="UP000193689">
    <property type="component" value="Unassembled WGS sequence"/>
</dbReference>
<dbReference type="InterPro" id="IPR053185">
    <property type="entry name" value="SET_domain_protein"/>
</dbReference>
<evidence type="ECO:0000256" key="1">
    <source>
        <dbReference type="SAM" id="SignalP"/>
    </source>
</evidence>
<feature type="chain" id="PRO_5013073335" description="SET domain-containing protein" evidence="1">
    <location>
        <begin position="22"/>
        <end position="362"/>
    </location>
</feature>
<organism evidence="3 4">
    <name type="scientific">Pseudomassariella vexata</name>
    <dbReference type="NCBI Taxonomy" id="1141098"/>
    <lineage>
        <taxon>Eukaryota</taxon>
        <taxon>Fungi</taxon>
        <taxon>Dikarya</taxon>
        <taxon>Ascomycota</taxon>
        <taxon>Pezizomycotina</taxon>
        <taxon>Sordariomycetes</taxon>
        <taxon>Xylariomycetidae</taxon>
        <taxon>Amphisphaeriales</taxon>
        <taxon>Pseudomassariaceae</taxon>
        <taxon>Pseudomassariella</taxon>
    </lineage>
</organism>
<dbReference type="STRING" id="1141098.A0A1Y2DUU1"/>
<dbReference type="EMBL" id="MCFJ01000008">
    <property type="protein sequence ID" value="ORY62916.1"/>
    <property type="molecule type" value="Genomic_DNA"/>
</dbReference>
<accession>A0A1Y2DUU1</accession>
<dbReference type="GeneID" id="63770422"/>
<dbReference type="InterPro" id="IPR001214">
    <property type="entry name" value="SET_dom"/>
</dbReference>
<dbReference type="PANTHER" id="PTHR47332">
    <property type="entry name" value="SET DOMAIN-CONTAINING PROTEIN 5"/>
    <property type="match status" value="1"/>
</dbReference>
<dbReference type="RefSeq" id="XP_040714573.1">
    <property type="nucleotide sequence ID" value="XM_040854210.1"/>
</dbReference>